<feature type="signal peptide" evidence="2">
    <location>
        <begin position="1"/>
        <end position="27"/>
    </location>
</feature>
<dbReference type="STRING" id="42253.NITMOv2_4757"/>
<dbReference type="PANTHER" id="PTHR30570">
    <property type="entry name" value="PERIPLASMIC PHOSPHATE BINDING COMPONENT OF PHOSPHATE ABC TRANSPORTER"/>
    <property type="match status" value="1"/>
</dbReference>
<dbReference type="Pfam" id="PF12849">
    <property type="entry name" value="PBP_like_2"/>
    <property type="match status" value="1"/>
</dbReference>
<evidence type="ECO:0000259" key="3">
    <source>
        <dbReference type="Pfam" id="PF12849"/>
    </source>
</evidence>
<sequence length="344" mass="37951">MSMRCLRVWIHLTCLGLVMLAPSGTSGQVRPELDPLIPPYQFSEAVTGKFSVAGSDSMKPLIQAWVEELRRRHPGVHIAIDSAGSQTGLQAVLEHRAEVAAMSRRMTAKEIGEFVREYGYEPTEIPVAVDAMAIFVHRDNPVAGLSLEELDSIFCVQRRRGLSYVVDSWGLVGLMDEWFDAPIHLYGRNGNSGTSYFFREEVCKGGSFRPQMVNGDGSASVVLDVMNDRQGIGFSAVGYRTSMVRPVPIAAVKGGRYVKPTFENAMNGTYPLRRHLYLYLAQQTNQAPSPPIARLVQFALSAQGQQLALDHGYFPLTLQEITRLQAKWSAVKAALVPTTPRPAN</sequence>
<dbReference type="AlphaFoldDB" id="A0A0K2GJL0"/>
<keyword evidence="1 2" id="KW-0732">Signal</keyword>
<dbReference type="PANTHER" id="PTHR30570:SF6">
    <property type="entry name" value="PHOSPHATE-BINDING PROTEIN PSTS"/>
    <property type="match status" value="1"/>
</dbReference>
<accession>A0A0K2GJL0</accession>
<feature type="domain" description="PBP" evidence="3">
    <location>
        <begin position="44"/>
        <end position="301"/>
    </location>
</feature>
<reference evidence="4 5" key="1">
    <citation type="journal article" date="2015" name="Proc. Natl. Acad. Sci. U.S.A.">
        <title>Expanded metabolic versatility of ubiquitous nitrite-oxidizing bacteria from the genus Nitrospira.</title>
        <authorList>
            <person name="Koch H."/>
            <person name="Lucker S."/>
            <person name="Albertsen M."/>
            <person name="Kitzinger K."/>
            <person name="Herbold C."/>
            <person name="Spieck E."/>
            <person name="Nielsen P.H."/>
            <person name="Wagner M."/>
            <person name="Daims H."/>
        </authorList>
    </citation>
    <scope>NUCLEOTIDE SEQUENCE [LARGE SCALE GENOMIC DNA]</scope>
    <source>
        <strain evidence="4 5">NSP M-1</strain>
    </source>
</reference>
<feature type="chain" id="PRO_5005476889" evidence="2">
    <location>
        <begin position="28"/>
        <end position="344"/>
    </location>
</feature>
<dbReference type="Proteomes" id="UP000069205">
    <property type="component" value="Chromosome"/>
</dbReference>
<dbReference type="EMBL" id="CP011801">
    <property type="protein sequence ID" value="ALA61126.1"/>
    <property type="molecule type" value="Genomic_DNA"/>
</dbReference>
<dbReference type="SUPFAM" id="SSF53850">
    <property type="entry name" value="Periplasmic binding protein-like II"/>
    <property type="match status" value="1"/>
</dbReference>
<keyword evidence="5" id="KW-1185">Reference proteome</keyword>
<evidence type="ECO:0000256" key="2">
    <source>
        <dbReference type="SAM" id="SignalP"/>
    </source>
</evidence>
<evidence type="ECO:0000313" key="5">
    <source>
        <dbReference type="Proteomes" id="UP000069205"/>
    </source>
</evidence>
<dbReference type="InterPro" id="IPR050811">
    <property type="entry name" value="Phosphate_ABC_transporter"/>
</dbReference>
<organism evidence="4 5">
    <name type="scientific">Nitrospira moscoviensis</name>
    <dbReference type="NCBI Taxonomy" id="42253"/>
    <lineage>
        <taxon>Bacteria</taxon>
        <taxon>Pseudomonadati</taxon>
        <taxon>Nitrospirota</taxon>
        <taxon>Nitrospiria</taxon>
        <taxon>Nitrospirales</taxon>
        <taxon>Nitrospiraceae</taxon>
        <taxon>Nitrospira</taxon>
    </lineage>
</organism>
<dbReference type="CDD" id="cd13566">
    <property type="entry name" value="PBP2_phosphate"/>
    <property type="match status" value="1"/>
</dbReference>
<name>A0A0K2GJL0_NITMO</name>
<dbReference type="InterPro" id="IPR024370">
    <property type="entry name" value="PBP_domain"/>
</dbReference>
<dbReference type="Gene3D" id="3.40.190.10">
    <property type="entry name" value="Periplasmic binding protein-like II"/>
    <property type="match status" value="2"/>
</dbReference>
<evidence type="ECO:0000256" key="1">
    <source>
        <dbReference type="ARBA" id="ARBA00022729"/>
    </source>
</evidence>
<dbReference type="KEGG" id="nmv:NITMOv2_4757"/>
<dbReference type="PATRIC" id="fig|42253.5.peg.4689"/>
<protein>
    <submittedName>
        <fullName evidence="4">Phosphate ABC transporter, periplasmic phosphate-binding protein, PstS</fullName>
    </submittedName>
</protein>
<evidence type="ECO:0000313" key="4">
    <source>
        <dbReference type="EMBL" id="ALA61126.1"/>
    </source>
</evidence>
<proteinExistence type="predicted"/>
<gene>
    <name evidence="4" type="primary">pstS</name>
    <name evidence="4" type="ORF">NITMOv2_4757</name>
</gene>
<dbReference type="OrthoDB" id="9783488at2"/>